<keyword evidence="5" id="KW-0233">DNA recombination</keyword>
<proteinExistence type="inferred from homology"/>
<dbReference type="InterPro" id="IPR010998">
    <property type="entry name" value="Integrase_recombinase_N"/>
</dbReference>
<evidence type="ECO:0000256" key="2">
    <source>
        <dbReference type="ARBA" id="ARBA00022747"/>
    </source>
</evidence>
<evidence type="ECO:0000256" key="1">
    <source>
        <dbReference type="ARBA" id="ARBA00010923"/>
    </source>
</evidence>
<keyword evidence="4" id="KW-0238">DNA-binding</keyword>
<evidence type="ECO:0000259" key="6">
    <source>
        <dbReference type="PROSITE" id="PS51898"/>
    </source>
</evidence>
<keyword evidence="3" id="KW-0229">DNA integration</keyword>
<evidence type="ECO:0000256" key="5">
    <source>
        <dbReference type="ARBA" id="ARBA00023172"/>
    </source>
</evidence>
<dbReference type="CDD" id="cd16961">
    <property type="entry name" value="RMtype1_S_TRD-CR_like"/>
    <property type="match status" value="1"/>
</dbReference>
<dbReference type="GO" id="GO:0015074">
    <property type="term" value="P:DNA integration"/>
    <property type="evidence" value="ECO:0007669"/>
    <property type="project" value="UniProtKB-KW"/>
</dbReference>
<dbReference type="GO" id="GO:0006310">
    <property type="term" value="P:DNA recombination"/>
    <property type="evidence" value="ECO:0007669"/>
    <property type="project" value="UniProtKB-KW"/>
</dbReference>
<dbReference type="Proteomes" id="UP000437575">
    <property type="component" value="Unassembled WGS sequence"/>
</dbReference>
<organism evidence="7 8">
    <name type="scientific">Ligilactobacillus salivarius</name>
    <dbReference type="NCBI Taxonomy" id="1624"/>
    <lineage>
        <taxon>Bacteria</taxon>
        <taxon>Bacillati</taxon>
        <taxon>Bacillota</taxon>
        <taxon>Bacilli</taxon>
        <taxon>Lactobacillales</taxon>
        <taxon>Lactobacillaceae</taxon>
        <taxon>Ligilactobacillus</taxon>
    </lineage>
</organism>
<dbReference type="InterPro" id="IPR004107">
    <property type="entry name" value="Integrase_SAM-like_N"/>
</dbReference>
<dbReference type="InterPro" id="IPR002104">
    <property type="entry name" value="Integrase_catalytic"/>
</dbReference>
<dbReference type="InterPro" id="IPR044946">
    <property type="entry name" value="Restrct_endonuc_typeI_TRD_sf"/>
</dbReference>
<dbReference type="Pfam" id="PF00589">
    <property type="entry name" value="Phage_integrase"/>
    <property type="match status" value="1"/>
</dbReference>
<keyword evidence="2" id="KW-0680">Restriction system</keyword>
<dbReference type="PROSITE" id="PS51898">
    <property type="entry name" value="TYR_RECOMBINASE"/>
    <property type="match status" value="1"/>
</dbReference>
<dbReference type="InterPro" id="IPR000055">
    <property type="entry name" value="Restrct_endonuc_typeI_TRD"/>
</dbReference>
<dbReference type="CDD" id="cd01189">
    <property type="entry name" value="INT_ICEBs1_C_like"/>
    <property type="match status" value="1"/>
</dbReference>
<comment type="caution">
    <text evidence="7">The sequence shown here is derived from an EMBL/GenBank/DDBJ whole genome shotgun (WGS) entry which is preliminary data.</text>
</comment>
<evidence type="ECO:0000313" key="8">
    <source>
        <dbReference type="Proteomes" id="UP000437575"/>
    </source>
</evidence>
<dbReference type="PANTHER" id="PTHR30408">
    <property type="entry name" value="TYPE-1 RESTRICTION ENZYME ECOKI SPECIFICITY PROTEIN"/>
    <property type="match status" value="1"/>
</dbReference>
<gene>
    <name evidence="7" type="ORF">GKC34_05120</name>
</gene>
<feature type="domain" description="Tyr recombinase" evidence="6">
    <location>
        <begin position="303"/>
        <end position="489"/>
    </location>
</feature>
<accession>A0A6A8LP48</accession>
<dbReference type="SUPFAM" id="SSF56349">
    <property type="entry name" value="DNA breaking-rejoining enzymes"/>
    <property type="match status" value="1"/>
</dbReference>
<dbReference type="GO" id="GO:0003677">
    <property type="term" value="F:DNA binding"/>
    <property type="evidence" value="ECO:0007669"/>
    <property type="project" value="UniProtKB-KW"/>
</dbReference>
<dbReference type="EMBL" id="WKKZ01000165">
    <property type="protein sequence ID" value="MSE05216.1"/>
    <property type="molecule type" value="Genomic_DNA"/>
</dbReference>
<dbReference type="Gene3D" id="1.10.443.10">
    <property type="entry name" value="Intergrase catalytic core"/>
    <property type="match status" value="1"/>
</dbReference>
<reference evidence="7 8" key="1">
    <citation type="submission" date="2019-11" db="EMBL/GenBank/DDBJ databases">
        <title>Draft Genome Sequence of Plant Growth-Promoting Rhizosphere-Associated Bacteria.</title>
        <authorList>
            <person name="Vasilyev I.Y."/>
            <person name="Radchenko V."/>
            <person name="Ilnitskaya E.V."/>
        </authorList>
    </citation>
    <scope>NUCLEOTIDE SEQUENCE [LARGE SCALE GENOMIC DNA]</scope>
    <source>
        <strain evidence="7 8">VRA_1sq_f</strain>
    </source>
</reference>
<dbReference type="Gene3D" id="1.10.150.130">
    <property type="match status" value="1"/>
</dbReference>
<sequence length="498" mass="57146">MFAWEQRKLGEVVNLRGRIGFRGYKQTDLVDKGQGAISFSPADIDEFGNVLNCNNKYISWAKYDESPEIQIAQGDILFTKTASIGKIGYITKLREKATINPQIALITPLKNENGYFIFLSLRLDQFTKKVRNIIGGSSVPTLSQEKLKLLTFMYPDTSEQKEIGDFFKQLDSLIALHQRKSFIKNGGIKMITSSFTCDSLFKDYFEFWIKLYKEGAVRPVTLEKYRNNQKHIAKIIPNLKMKDFDRNAYQELLNQYALTHERQTVIDFHHQVKGAILDAVDDGLIDRDPTRKAIFKGKAPREKKQKYLNQFELHNLLEDLDLGMEITWDWLILLIAKTGLRFSEALGLTPADFDFARQTISVNKTWDYKTNTGFQPTKNRSSIRKVQMDWQLGMQFQHLIKNLNEDEPIFVNGPVCNSTPNNCLARHCRKCGIPEISIHGLRHTHASLLMFAGVSIASVSRRLGHSSITTTQKVYMHIISELENQDNDLVMRYLSSLS</sequence>
<dbReference type="SUPFAM" id="SSF116734">
    <property type="entry name" value="DNA methylase specificity domain"/>
    <property type="match status" value="1"/>
</dbReference>
<dbReference type="InterPro" id="IPR011010">
    <property type="entry name" value="DNA_brk_join_enz"/>
</dbReference>
<comment type="similarity">
    <text evidence="1">Belongs to the type-I restriction system S methylase family.</text>
</comment>
<dbReference type="Gene3D" id="3.90.220.20">
    <property type="entry name" value="DNA methylase specificity domains"/>
    <property type="match status" value="1"/>
</dbReference>
<evidence type="ECO:0000313" key="7">
    <source>
        <dbReference type="EMBL" id="MSE05216.1"/>
    </source>
</evidence>
<evidence type="ECO:0000256" key="4">
    <source>
        <dbReference type="ARBA" id="ARBA00023125"/>
    </source>
</evidence>
<dbReference type="GO" id="GO:0009307">
    <property type="term" value="P:DNA restriction-modification system"/>
    <property type="evidence" value="ECO:0007669"/>
    <property type="project" value="UniProtKB-KW"/>
</dbReference>
<evidence type="ECO:0000256" key="3">
    <source>
        <dbReference type="ARBA" id="ARBA00022908"/>
    </source>
</evidence>
<dbReference type="PANTHER" id="PTHR30408:SF12">
    <property type="entry name" value="TYPE I RESTRICTION ENZYME MJAVIII SPECIFICITY SUBUNIT"/>
    <property type="match status" value="1"/>
</dbReference>
<protein>
    <submittedName>
        <fullName evidence="7">Tyrosine-type recombinase/integrase</fullName>
    </submittedName>
</protein>
<dbReference type="AlphaFoldDB" id="A0A6A8LP48"/>
<name>A0A6A8LP48_9LACO</name>
<dbReference type="InterPro" id="IPR013762">
    <property type="entry name" value="Integrase-like_cat_sf"/>
</dbReference>
<dbReference type="Pfam" id="PF01420">
    <property type="entry name" value="Methylase_S"/>
    <property type="match status" value="1"/>
</dbReference>
<dbReference type="Pfam" id="PF14659">
    <property type="entry name" value="Phage_int_SAM_3"/>
    <property type="match status" value="1"/>
</dbReference>
<dbReference type="InterPro" id="IPR052021">
    <property type="entry name" value="Type-I_RS_S_subunit"/>
</dbReference>